<comment type="caution">
    <text evidence="2">The sequence shown here is derived from an EMBL/GenBank/DDBJ whole genome shotgun (WGS) entry which is preliminary data.</text>
</comment>
<evidence type="ECO:0000313" key="3">
    <source>
        <dbReference type="Proteomes" id="UP001141552"/>
    </source>
</evidence>
<dbReference type="SUPFAM" id="SSF81383">
    <property type="entry name" value="F-box domain"/>
    <property type="match status" value="1"/>
</dbReference>
<dbReference type="OrthoDB" id="591557at2759"/>
<sequence length="432" mass="48833">MENCFPSNFVDKILARLPKKSIMRFRCVSKEWSSYLVSDGFNKLRCTLRPPQRLLKLKYSGFSYINCENSFVPFVNDRSFFASFVNVDEDSDGEDFCDFFDGEDFFVPSVSVEQNIRFKKPKFLVPSVSVEQSFPFKTPNRIVVNHIGSCDGLVCLHLDSLELVLWNPCTGIHRELPKLDVDDYTGGTAWLDVDDYTGVTAFGFGYAAASCDYKIFIRLILHSQEEVTQIFSLKANSWKKLENHGKKMFGNGLLLHGALHWDDNWDDSSVDDVGVVCNPNIIAFDVEGEEAYDVPSPPPDLLGDIQFARVGIIGDCLCMYGGWYGTTAAHYTTLDIWIMKEYCVQASWVPLIKVTFDDIGSHGYCYDASDMVFRELINNNGHMLMQDGRARVLLIDTQSKTRSTPHYMGYMSATIPYTDGLTSPYYPSSGND</sequence>
<dbReference type="Pfam" id="PF07734">
    <property type="entry name" value="FBA_1"/>
    <property type="match status" value="1"/>
</dbReference>
<dbReference type="AlphaFoldDB" id="A0A9Q0GJV2"/>
<dbReference type="InterPro" id="IPR001810">
    <property type="entry name" value="F-box_dom"/>
</dbReference>
<evidence type="ECO:0000259" key="1">
    <source>
        <dbReference type="SMART" id="SM00256"/>
    </source>
</evidence>
<dbReference type="SMART" id="SM00256">
    <property type="entry name" value="FBOX"/>
    <property type="match status" value="1"/>
</dbReference>
<name>A0A9Q0GJV2_9ROSI</name>
<reference evidence="2" key="1">
    <citation type="submission" date="2022-02" db="EMBL/GenBank/DDBJ databases">
        <authorList>
            <person name="Henning P.M."/>
            <person name="McCubbin A.G."/>
            <person name="Shore J.S."/>
        </authorList>
    </citation>
    <scope>NUCLEOTIDE SEQUENCE</scope>
    <source>
        <strain evidence="2">F60SS</strain>
        <tissue evidence="2">Leaves</tissue>
    </source>
</reference>
<gene>
    <name evidence="2" type="ORF">Tsubulata_031568</name>
</gene>
<dbReference type="InterPro" id="IPR006527">
    <property type="entry name" value="F-box-assoc_dom_typ1"/>
</dbReference>
<reference evidence="2" key="2">
    <citation type="journal article" date="2023" name="Plants (Basel)">
        <title>Annotation of the Turnera subulata (Passifloraceae) Draft Genome Reveals the S-Locus Evolved after the Divergence of Turneroideae from Passifloroideae in a Stepwise Manner.</title>
        <authorList>
            <person name="Henning P.M."/>
            <person name="Roalson E.H."/>
            <person name="Mir W."/>
            <person name="McCubbin A.G."/>
            <person name="Shore J.S."/>
        </authorList>
    </citation>
    <scope>NUCLEOTIDE SEQUENCE</scope>
    <source>
        <strain evidence="2">F60SS</strain>
    </source>
</reference>
<accession>A0A9Q0GJV2</accession>
<protein>
    <recommendedName>
        <fullName evidence="1">F-box domain-containing protein</fullName>
    </recommendedName>
</protein>
<dbReference type="NCBIfam" id="TIGR01640">
    <property type="entry name" value="F_box_assoc_1"/>
    <property type="match status" value="1"/>
</dbReference>
<dbReference type="EMBL" id="JAKUCV010000456">
    <property type="protein sequence ID" value="KAJ4849894.1"/>
    <property type="molecule type" value="Genomic_DNA"/>
</dbReference>
<keyword evidence="3" id="KW-1185">Reference proteome</keyword>
<dbReference type="Proteomes" id="UP001141552">
    <property type="component" value="Unassembled WGS sequence"/>
</dbReference>
<organism evidence="2 3">
    <name type="scientific">Turnera subulata</name>
    <dbReference type="NCBI Taxonomy" id="218843"/>
    <lineage>
        <taxon>Eukaryota</taxon>
        <taxon>Viridiplantae</taxon>
        <taxon>Streptophyta</taxon>
        <taxon>Embryophyta</taxon>
        <taxon>Tracheophyta</taxon>
        <taxon>Spermatophyta</taxon>
        <taxon>Magnoliopsida</taxon>
        <taxon>eudicotyledons</taxon>
        <taxon>Gunneridae</taxon>
        <taxon>Pentapetalae</taxon>
        <taxon>rosids</taxon>
        <taxon>fabids</taxon>
        <taxon>Malpighiales</taxon>
        <taxon>Passifloraceae</taxon>
        <taxon>Turnera</taxon>
    </lineage>
</organism>
<dbReference type="Pfam" id="PF00646">
    <property type="entry name" value="F-box"/>
    <property type="match status" value="1"/>
</dbReference>
<dbReference type="InterPro" id="IPR050796">
    <property type="entry name" value="SCF_F-box_component"/>
</dbReference>
<dbReference type="InterPro" id="IPR017451">
    <property type="entry name" value="F-box-assoc_interact_dom"/>
</dbReference>
<dbReference type="InterPro" id="IPR036047">
    <property type="entry name" value="F-box-like_dom_sf"/>
</dbReference>
<proteinExistence type="predicted"/>
<evidence type="ECO:0000313" key="2">
    <source>
        <dbReference type="EMBL" id="KAJ4849894.1"/>
    </source>
</evidence>
<dbReference type="PANTHER" id="PTHR31672">
    <property type="entry name" value="BNACNNG10540D PROTEIN"/>
    <property type="match status" value="1"/>
</dbReference>
<feature type="domain" description="F-box" evidence="1">
    <location>
        <begin position="5"/>
        <end position="45"/>
    </location>
</feature>
<dbReference type="PANTHER" id="PTHR31672:SF13">
    <property type="entry name" value="F-BOX PROTEIN CPR30-LIKE"/>
    <property type="match status" value="1"/>
</dbReference>